<accession>A0A9K3IMV4</accession>
<proteinExistence type="predicted"/>
<organism evidence="1 2">
    <name type="scientific">Helianthus annuus</name>
    <name type="common">Common sunflower</name>
    <dbReference type="NCBI Taxonomy" id="4232"/>
    <lineage>
        <taxon>Eukaryota</taxon>
        <taxon>Viridiplantae</taxon>
        <taxon>Streptophyta</taxon>
        <taxon>Embryophyta</taxon>
        <taxon>Tracheophyta</taxon>
        <taxon>Spermatophyta</taxon>
        <taxon>Magnoliopsida</taxon>
        <taxon>eudicotyledons</taxon>
        <taxon>Gunneridae</taxon>
        <taxon>Pentapetalae</taxon>
        <taxon>asterids</taxon>
        <taxon>campanulids</taxon>
        <taxon>Asterales</taxon>
        <taxon>Asteraceae</taxon>
        <taxon>Asteroideae</taxon>
        <taxon>Heliantheae alliance</taxon>
        <taxon>Heliantheae</taxon>
        <taxon>Helianthus</taxon>
    </lineage>
</organism>
<dbReference type="Proteomes" id="UP000215914">
    <property type="component" value="Unassembled WGS sequence"/>
</dbReference>
<gene>
    <name evidence="1" type="ORF">HanXRQr2_Chr07g0302611</name>
</gene>
<keyword evidence="2" id="KW-1185">Reference proteome</keyword>
<comment type="caution">
    <text evidence="1">The sequence shown here is derived from an EMBL/GenBank/DDBJ whole genome shotgun (WGS) entry which is preliminary data.</text>
</comment>
<dbReference type="AlphaFoldDB" id="A0A9K3IMV4"/>
<name>A0A9K3IMV4_HELAN</name>
<dbReference type="EMBL" id="MNCJ02000322">
    <property type="protein sequence ID" value="KAF5799270.1"/>
    <property type="molecule type" value="Genomic_DNA"/>
</dbReference>
<reference evidence="1" key="1">
    <citation type="journal article" date="2017" name="Nature">
        <title>The sunflower genome provides insights into oil metabolism, flowering and Asterid evolution.</title>
        <authorList>
            <person name="Badouin H."/>
            <person name="Gouzy J."/>
            <person name="Grassa C.J."/>
            <person name="Murat F."/>
            <person name="Staton S.E."/>
            <person name="Cottret L."/>
            <person name="Lelandais-Briere C."/>
            <person name="Owens G.L."/>
            <person name="Carrere S."/>
            <person name="Mayjonade B."/>
            <person name="Legrand L."/>
            <person name="Gill N."/>
            <person name="Kane N.C."/>
            <person name="Bowers J.E."/>
            <person name="Hubner S."/>
            <person name="Bellec A."/>
            <person name="Berard A."/>
            <person name="Berges H."/>
            <person name="Blanchet N."/>
            <person name="Boniface M.C."/>
            <person name="Brunel D."/>
            <person name="Catrice O."/>
            <person name="Chaidir N."/>
            <person name="Claudel C."/>
            <person name="Donnadieu C."/>
            <person name="Faraut T."/>
            <person name="Fievet G."/>
            <person name="Helmstetter N."/>
            <person name="King M."/>
            <person name="Knapp S.J."/>
            <person name="Lai Z."/>
            <person name="Le Paslier M.C."/>
            <person name="Lippi Y."/>
            <person name="Lorenzon L."/>
            <person name="Mandel J.R."/>
            <person name="Marage G."/>
            <person name="Marchand G."/>
            <person name="Marquand E."/>
            <person name="Bret-Mestries E."/>
            <person name="Morien E."/>
            <person name="Nambeesan S."/>
            <person name="Nguyen T."/>
            <person name="Pegot-Espagnet P."/>
            <person name="Pouilly N."/>
            <person name="Raftis F."/>
            <person name="Sallet E."/>
            <person name="Schiex T."/>
            <person name="Thomas J."/>
            <person name="Vandecasteele C."/>
            <person name="Vares D."/>
            <person name="Vear F."/>
            <person name="Vautrin S."/>
            <person name="Crespi M."/>
            <person name="Mangin B."/>
            <person name="Burke J.M."/>
            <person name="Salse J."/>
            <person name="Munos S."/>
            <person name="Vincourt P."/>
            <person name="Rieseberg L.H."/>
            <person name="Langlade N.B."/>
        </authorList>
    </citation>
    <scope>NUCLEOTIDE SEQUENCE</scope>
    <source>
        <tissue evidence="1">Leaves</tissue>
    </source>
</reference>
<dbReference type="Gramene" id="mRNA:HanXRQr2_Chr07g0302611">
    <property type="protein sequence ID" value="CDS:HanXRQr2_Chr07g0302611.1"/>
    <property type="gene ID" value="HanXRQr2_Chr07g0302611"/>
</dbReference>
<evidence type="ECO:0000313" key="2">
    <source>
        <dbReference type="Proteomes" id="UP000215914"/>
    </source>
</evidence>
<protein>
    <submittedName>
        <fullName evidence="1">Uncharacterized protein</fullName>
    </submittedName>
</protein>
<evidence type="ECO:0000313" key="1">
    <source>
        <dbReference type="EMBL" id="KAF5799270.1"/>
    </source>
</evidence>
<sequence>MLCLLSIAPEGSKSFDCTCSQYILVVEGCDGGPDHRSHPEQPLHKVHIFDQLVGQTLIKIVQDMR</sequence>
<reference evidence="1" key="2">
    <citation type="submission" date="2020-06" db="EMBL/GenBank/DDBJ databases">
        <title>Helianthus annuus Genome sequencing and assembly Release 2.</title>
        <authorList>
            <person name="Gouzy J."/>
            <person name="Langlade N."/>
            <person name="Munos S."/>
        </authorList>
    </citation>
    <scope>NUCLEOTIDE SEQUENCE</scope>
    <source>
        <tissue evidence="1">Leaves</tissue>
    </source>
</reference>